<feature type="signal peptide" evidence="3">
    <location>
        <begin position="1"/>
        <end position="18"/>
    </location>
</feature>
<dbReference type="SMART" id="SM00060">
    <property type="entry name" value="FN3"/>
    <property type="match status" value="4"/>
</dbReference>
<feature type="domain" description="Fibronectin type-III" evidence="4">
    <location>
        <begin position="304"/>
        <end position="409"/>
    </location>
</feature>
<dbReference type="AlphaFoldDB" id="A0AA89BJ09"/>
<dbReference type="CDD" id="cd00063">
    <property type="entry name" value="FN3"/>
    <property type="match status" value="4"/>
</dbReference>
<sequence length="831" mass="90082">MDWIFITALCLLVPLSNGQLGSVGQPPQGAQISQAAQFAQGGAQPTGFPQSGAQISSSFSQQGVAQGSQLSQGGGQLSQGGAQISQYPVGGPQATQFPLGATQGAQISQGAPQGGLFSQGSQFPQGAQQGGQLTQGSQQGAQFPQGAPQGGQFTQGAQQGAQFPQGAPQGGQFTQGAPQGGQFTQGVPQGAQFPQGMSQGVQYPPAMPQRPEIPQTWPTDKFMQIESNLGQLKMYVQSLQDLVYQERMKYPAPYPQNITAAPVDLSYTNFVNDADMRLNAMKNVTERLVLLMNTCARGLEPPSIPRNIMVQSETVDNTSNIFVSWDPPMLTGLPQVDDNLHYKVYFSPVDEYGQPTGGQMLFRICDANSTQASVTDLSPRSYYSIRIAAAHCLSVESEGDPTLVRTLDIIPSAPLNVRIEGKKANAIAVGWDPPAVMGTLTNYTIYVGEESGPVTTVAVDPSITTYAIYDLYEGTMYNVQVSASSDNGESPKSQPIQVITDAYVPMAPRNLRAIDHNLTSVTLRWDPPTAGPGMIRGYRVNFTTDTGFDNYQEVLTSGPSDTQVTITGLAPATLYYFQVYARTMKRLGMGSAVILNMTKADVPSKPMSVMHQLVDNGLQTIQLSWQPPNNTYGPILKYVLHWGVRGGATRKENLTAYILTWSSDLLDDNTTHDFKLSAVNELGEGEPTYLSIRTKAKPQIIPPNVRVTRRKGRGLNPTTLKVTWGTPKIPVDGFWILYRKFEWVYTGRWQLMTIEDPTARSAEISVPEEKVSYIVVCKGFVKEKKTTANPGAFSFPGVGNQQPYPPSGAFGLQGVTTWRYLLIHITTTLSR</sequence>
<dbReference type="InterPro" id="IPR013783">
    <property type="entry name" value="Ig-like_fold"/>
</dbReference>
<dbReference type="PROSITE" id="PS50853">
    <property type="entry name" value="FN3"/>
    <property type="match status" value="4"/>
</dbReference>
<dbReference type="InterPro" id="IPR036116">
    <property type="entry name" value="FN3_sf"/>
</dbReference>
<keyword evidence="6" id="KW-1185">Reference proteome</keyword>
<keyword evidence="1" id="KW-0677">Repeat</keyword>
<dbReference type="Proteomes" id="UP001186944">
    <property type="component" value="Unassembled WGS sequence"/>
</dbReference>
<feature type="chain" id="PRO_5041701905" description="Fibronectin type-III domain-containing protein" evidence="3">
    <location>
        <begin position="19"/>
        <end position="831"/>
    </location>
</feature>
<proteinExistence type="predicted"/>
<reference evidence="5" key="1">
    <citation type="submission" date="2019-08" db="EMBL/GenBank/DDBJ databases">
        <title>The improved chromosome-level genome for the pearl oyster Pinctada fucata martensii using PacBio sequencing and Hi-C.</title>
        <authorList>
            <person name="Zheng Z."/>
        </authorList>
    </citation>
    <scope>NUCLEOTIDE SEQUENCE</scope>
    <source>
        <strain evidence="5">ZZ-2019</strain>
        <tissue evidence="5">Adductor muscle</tissue>
    </source>
</reference>
<dbReference type="InterPro" id="IPR003961">
    <property type="entry name" value="FN3_dom"/>
</dbReference>
<dbReference type="PRINTS" id="PR00014">
    <property type="entry name" value="FNTYPEIII"/>
</dbReference>
<evidence type="ECO:0000259" key="4">
    <source>
        <dbReference type="PROSITE" id="PS50853"/>
    </source>
</evidence>
<organism evidence="5 6">
    <name type="scientific">Pinctada imbricata</name>
    <name type="common">Atlantic pearl-oyster</name>
    <name type="synonym">Pinctada martensii</name>
    <dbReference type="NCBI Taxonomy" id="66713"/>
    <lineage>
        <taxon>Eukaryota</taxon>
        <taxon>Metazoa</taxon>
        <taxon>Spiralia</taxon>
        <taxon>Lophotrochozoa</taxon>
        <taxon>Mollusca</taxon>
        <taxon>Bivalvia</taxon>
        <taxon>Autobranchia</taxon>
        <taxon>Pteriomorphia</taxon>
        <taxon>Pterioida</taxon>
        <taxon>Pterioidea</taxon>
        <taxon>Pteriidae</taxon>
        <taxon>Pinctada</taxon>
    </lineage>
</organism>
<dbReference type="SUPFAM" id="SSF49265">
    <property type="entry name" value="Fibronectin type III"/>
    <property type="match status" value="2"/>
</dbReference>
<evidence type="ECO:0000256" key="3">
    <source>
        <dbReference type="SAM" id="SignalP"/>
    </source>
</evidence>
<feature type="domain" description="Fibronectin type-III" evidence="4">
    <location>
        <begin position="413"/>
        <end position="503"/>
    </location>
</feature>
<comment type="caution">
    <text evidence="5">The sequence shown here is derived from an EMBL/GenBank/DDBJ whole genome shotgun (WGS) entry which is preliminary data.</text>
</comment>
<protein>
    <recommendedName>
        <fullName evidence="4">Fibronectin type-III domain-containing protein</fullName>
    </recommendedName>
</protein>
<dbReference type="Pfam" id="PF00041">
    <property type="entry name" value="fn3"/>
    <property type="match status" value="3"/>
</dbReference>
<feature type="compositionally biased region" description="Polar residues" evidence="2">
    <location>
        <begin position="47"/>
        <end position="59"/>
    </location>
</feature>
<evidence type="ECO:0000313" key="5">
    <source>
        <dbReference type="EMBL" id="KAK3082652.1"/>
    </source>
</evidence>
<feature type="compositionally biased region" description="Polar residues" evidence="2">
    <location>
        <begin position="103"/>
        <end position="124"/>
    </location>
</feature>
<gene>
    <name evidence="5" type="ORF">FSP39_001463</name>
</gene>
<evidence type="ECO:0000256" key="2">
    <source>
        <dbReference type="SAM" id="MobiDB-lite"/>
    </source>
</evidence>
<feature type="region of interest" description="Disordered" evidence="2">
    <location>
        <begin position="40"/>
        <end position="201"/>
    </location>
</feature>
<name>A0AA89BJ09_PINIB</name>
<feature type="domain" description="Fibronectin type-III" evidence="4">
    <location>
        <begin position="605"/>
        <end position="699"/>
    </location>
</feature>
<dbReference type="InterPro" id="IPR050991">
    <property type="entry name" value="ECM_Regulatory_Proteins"/>
</dbReference>
<dbReference type="PANTHER" id="PTHR46708">
    <property type="entry name" value="TENASCIN"/>
    <property type="match status" value="1"/>
</dbReference>
<feature type="compositionally biased region" description="Low complexity" evidence="2">
    <location>
        <begin position="125"/>
        <end position="186"/>
    </location>
</feature>
<dbReference type="PANTHER" id="PTHR46708:SF2">
    <property type="entry name" value="FIBRONECTIN TYPE-III DOMAIN-CONTAINING PROTEIN"/>
    <property type="match status" value="1"/>
</dbReference>
<dbReference type="EMBL" id="VSWD01000014">
    <property type="protein sequence ID" value="KAK3082652.1"/>
    <property type="molecule type" value="Genomic_DNA"/>
</dbReference>
<evidence type="ECO:0000313" key="6">
    <source>
        <dbReference type="Proteomes" id="UP001186944"/>
    </source>
</evidence>
<accession>A0AA89BJ09</accession>
<keyword evidence="3" id="KW-0732">Signal</keyword>
<evidence type="ECO:0000256" key="1">
    <source>
        <dbReference type="ARBA" id="ARBA00022737"/>
    </source>
</evidence>
<feature type="compositionally biased region" description="Low complexity" evidence="2">
    <location>
        <begin position="60"/>
        <end position="71"/>
    </location>
</feature>
<feature type="domain" description="Fibronectin type-III" evidence="4">
    <location>
        <begin position="507"/>
        <end position="601"/>
    </location>
</feature>
<dbReference type="Gene3D" id="2.60.40.10">
    <property type="entry name" value="Immunoglobulins"/>
    <property type="match status" value="4"/>
</dbReference>